<dbReference type="Proteomes" id="UP001589613">
    <property type="component" value="Unassembled WGS sequence"/>
</dbReference>
<dbReference type="EMBL" id="JBHMAX010000023">
    <property type="protein sequence ID" value="MFB9732859.1"/>
    <property type="molecule type" value="Genomic_DNA"/>
</dbReference>
<feature type="transmembrane region" description="Helical" evidence="1">
    <location>
        <begin position="430"/>
        <end position="450"/>
    </location>
</feature>
<feature type="transmembrane region" description="Helical" evidence="1">
    <location>
        <begin position="457"/>
        <end position="481"/>
    </location>
</feature>
<feature type="transmembrane region" description="Helical" evidence="1">
    <location>
        <begin position="156"/>
        <end position="177"/>
    </location>
</feature>
<protein>
    <submittedName>
        <fullName evidence="2">ABC transporter permease</fullName>
    </submittedName>
</protein>
<reference evidence="2 3" key="1">
    <citation type="submission" date="2024-09" db="EMBL/GenBank/DDBJ databases">
        <authorList>
            <person name="Sun Q."/>
            <person name="Mori K."/>
        </authorList>
    </citation>
    <scope>NUCLEOTIDE SEQUENCE [LARGE SCALE GENOMIC DNA]</scope>
    <source>
        <strain evidence="2 3">JCM 12763</strain>
    </source>
</reference>
<keyword evidence="1" id="KW-0812">Transmembrane</keyword>
<feature type="transmembrane region" description="Helical" evidence="1">
    <location>
        <begin position="295"/>
        <end position="321"/>
    </location>
</feature>
<feature type="transmembrane region" description="Helical" evidence="1">
    <location>
        <begin position="189"/>
        <end position="208"/>
    </location>
</feature>
<organism evidence="2 3">
    <name type="scientific">Ornithinimicrobium kibberense</name>
    <dbReference type="NCBI Taxonomy" id="282060"/>
    <lineage>
        <taxon>Bacteria</taxon>
        <taxon>Bacillati</taxon>
        <taxon>Actinomycetota</taxon>
        <taxon>Actinomycetes</taxon>
        <taxon>Micrococcales</taxon>
        <taxon>Ornithinimicrobiaceae</taxon>
        <taxon>Ornithinimicrobium</taxon>
    </lineage>
</organism>
<gene>
    <name evidence="2" type="ORF">ACFFN0_12485</name>
</gene>
<keyword evidence="1" id="KW-1133">Transmembrane helix</keyword>
<feature type="transmembrane region" description="Helical" evidence="1">
    <location>
        <begin position="394"/>
        <end position="418"/>
    </location>
</feature>
<name>A0ABV5V4W0_9MICO</name>
<feature type="transmembrane region" description="Helical" evidence="1">
    <location>
        <begin position="343"/>
        <end position="364"/>
    </location>
</feature>
<feature type="transmembrane region" description="Helical" evidence="1">
    <location>
        <begin position="236"/>
        <end position="256"/>
    </location>
</feature>
<keyword evidence="3" id="KW-1185">Reference proteome</keyword>
<evidence type="ECO:0000256" key="1">
    <source>
        <dbReference type="SAM" id="Phobius"/>
    </source>
</evidence>
<feature type="transmembrane region" description="Helical" evidence="1">
    <location>
        <begin position="77"/>
        <end position="100"/>
    </location>
</feature>
<accession>A0ABV5V4W0</accession>
<feature type="transmembrane region" description="Helical" evidence="1">
    <location>
        <begin position="121"/>
        <end position="150"/>
    </location>
</feature>
<keyword evidence="1" id="KW-0472">Membrane</keyword>
<proteinExistence type="predicted"/>
<evidence type="ECO:0000313" key="2">
    <source>
        <dbReference type="EMBL" id="MFB9732859.1"/>
    </source>
</evidence>
<comment type="caution">
    <text evidence="2">The sequence shown here is derived from an EMBL/GenBank/DDBJ whole genome shotgun (WGS) entry which is preliminary data.</text>
</comment>
<dbReference type="RefSeq" id="WP_141338405.1">
    <property type="nucleotide sequence ID" value="NZ_JBHMAX010000023.1"/>
</dbReference>
<evidence type="ECO:0000313" key="3">
    <source>
        <dbReference type="Proteomes" id="UP001589613"/>
    </source>
</evidence>
<sequence length="532" mass="55037">MTGTRVLVALALRRSRWFHLAWILGLAVLAPATAAAYETIVGGLAGAGALDVMAANPTMRAMLGPPYDLTTPGGFTVWRVGTFLATLAGLMAVLGVVRVTRADEEEGRTELLRSGVVDRSAPLTAAVVVGLAAVAVLGMLVTAGMVGVGAPPAGSLAFGSGTALTGAVFVGVGAVTAQLTASARAARGLGLAVLAAAYLLRAVADAATDGSTAQLLRWASPVEWMALARPYADERWGVLLLPLLLTAALVAGAFALEARRDHGSGVYAVRPGPARAARGLRSPIALAWRLHRPGVAGWLVGLSVFALGMGSLTGSFGRMIADLPQFEMVLRRMGGGAEQLVDAFYVAMLGLVAILVAVLVVQVWQRLAVEERRGHAELVLSTAVPRTRLALAHLLVAVAVGVAAAALFGALLGLPYALETGSGDVVARTTWASLVLTPGALLVLGLAVALHGWAPRLGWLVWVVVGWSLFMVWVGAVLGLPEWLTRLSPWEPLPALPVEEMAWTPIAMVLLVALGLSGAGLVGYRRRDLGVG</sequence>
<feature type="transmembrane region" description="Helical" evidence="1">
    <location>
        <begin position="501"/>
        <end position="524"/>
    </location>
</feature>